<evidence type="ECO:0008006" key="3">
    <source>
        <dbReference type="Google" id="ProtNLM"/>
    </source>
</evidence>
<dbReference type="RefSeq" id="WP_158364209.1">
    <property type="nucleotide sequence ID" value="NZ_JAOQKC010000016.1"/>
</dbReference>
<comment type="caution">
    <text evidence="1">The sequence shown here is derived from an EMBL/GenBank/DDBJ whole genome shotgun (WGS) entry which is preliminary data.</text>
</comment>
<evidence type="ECO:0000313" key="1">
    <source>
        <dbReference type="EMBL" id="MCU6697623.1"/>
    </source>
</evidence>
<evidence type="ECO:0000313" key="2">
    <source>
        <dbReference type="Proteomes" id="UP001652461"/>
    </source>
</evidence>
<protein>
    <recommendedName>
        <fullName evidence="3">DUF2007 domain-containing protein</fullName>
    </recommendedName>
</protein>
<keyword evidence="2" id="KW-1185">Reference proteome</keyword>
<name>A0ABT2RZ62_9FIRM</name>
<reference evidence="1 2" key="1">
    <citation type="journal article" date="2021" name="ISME Commun">
        <title>Automated analysis of genomic sequences facilitates high-throughput and comprehensive description of bacteria.</title>
        <authorList>
            <person name="Hitch T.C.A."/>
        </authorList>
    </citation>
    <scope>NUCLEOTIDE SEQUENCE [LARGE SCALE GENOMIC DNA]</scope>
    <source>
        <strain evidence="1 2">Sanger_04</strain>
    </source>
</reference>
<gene>
    <name evidence="1" type="ORF">OCV63_12080</name>
</gene>
<proteinExistence type="predicted"/>
<sequence>MGNRPEAELTVDLEQLKRIEELLPDTQKIIAEKVGAFVEKSGVSPYAHMNEGYAVIVRLTGEIDATEAILDYLRKRTELIY</sequence>
<accession>A0ABT2RZ62</accession>
<dbReference type="EMBL" id="JAOQKC010000016">
    <property type="protein sequence ID" value="MCU6697623.1"/>
    <property type="molecule type" value="Genomic_DNA"/>
</dbReference>
<organism evidence="1 2">
    <name type="scientific">Laedolimicola ammoniilytica</name>
    <dbReference type="NCBI Taxonomy" id="2981771"/>
    <lineage>
        <taxon>Bacteria</taxon>
        <taxon>Bacillati</taxon>
        <taxon>Bacillota</taxon>
        <taxon>Clostridia</taxon>
        <taxon>Lachnospirales</taxon>
        <taxon>Lachnospiraceae</taxon>
        <taxon>Laedolimicola</taxon>
    </lineage>
</organism>
<dbReference type="Proteomes" id="UP001652461">
    <property type="component" value="Unassembled WGS sequence"/>
</dbReference>